<dbReference type="GO" id="GO:0055085">
    <property type="term" value="P:transmembrane transport"/>
    <property type="evidence" value="ECO:0007669"/>
    <property type="project" value="InterPro"/>
</dbReference>
<dbReference type="AlphaFoldDB" id="A0A368Z9Y7"/>
<organism evidence="9 10">
    <name type="scientific">Phyllobacterium bourgognense</name>
    <dbReference type="NCBI Taxonomy" id="314236"/>
    <lineage>
        <taxon>Bacteria</taxon>
        <taxon>Pseudomonadati</taxon>
        <taxon>Pseudomonadota</taxon>
        <taxon>Alphaproteobacteria</taxon>
        <taxon>Hyphomicrobiales</taxon>
        <taxon>Phyllobacteriaceae</taxon>
        <taxon>Phyllobacterium</taxon>
    </lineage>
</organism>
<evidence type="ECO:0000256" key="5">
    <source>
        <dbReference type="ARBA" id="ARBA00022989"/>
    </source>
</evidence>
<dbReference type="InterPro" id="IPR035906">
    <property type="entry name" value="MetI-like_sf"/>
</dbReference>
<evidence type="ECO:0000313" key="9">
    <source>
        <dbReference type="EMBL" id="RCW87274.1"/>
    </source>
</evidence>
<evidence type="ECO:0000313" key="10">
    <source>
        <dbReference type="Proteomes" id="UP000253324"/>
    </source>
</evidence>
<evidence type="ECO:0000256" key="2">
    <source>
        <dbReference type="ARBA" id="ARBA00022448"/>
    </source>
</evidence>
<feature type="transmembrane region" description="Helical" evidence="7">
    <location>
        <begin position="119"/>
        <end position="138"/>
    </location>
</feature>
<dbReference type="RefSeq" id="WP_114427915.1">
    <property type="nucleotide sequence ID" value="NZ_QPJM01000001.1"/>
</dbReference>
<keyword evidence="10" id="KW-1185">Reference proteome</keyword>
<keyword evidence="5 7" id="KW-1133">Transmembrane helix</keyword>
<keyword evidence="6 7" id="KW-0472">Membrane</keyword>
<evidence type="ECO:0000256" key="4">
    <source>
        <dbReference type="ARBA" id="ARBA00022692"/>
    </source>
</evidence>
<dbReference type="PROSITE" id="PS50928">
    <property type="entry name" value="ABC_TM1"/>
    <property type="match status" value="1"/>
</dbReference>
<dbReference type="Pfam" id="PF00528">
    <property type="entry name" value="BPD_transp_1"/>
    <property type="match status" value="1"/>
</dbReference>
<evidence type="ECO:0000256" key="1">
    <source>
        <dbReference type="ARBA" id="ARBA00004651"/>
    </source>
</evidence>
<keyword evidence="3" id="KW-1003">Cell membrane</keyword>
<comment type="similarity">
    <text evidence="7">Belongs to the binding-protein-dependent transport system permease family.</text>
</comment>
<gene>
    <name evidence="9" type="ORF">C7476_10134</name>
</gene>
<feature type="transmembrane region" description="Helical" evidence="7">
    <location>
        <begin position="93"/>
        <end position="113"/>
    </location>
</feature>
<protein>
    <submittedName>
        <fullName evidence="9">Putative hydroxymethylpyrimidine transport system permease protein</fullName>
    </submittedName>
</protein>
<dbReference type="Gene3D" id="1.10.3720.10">
    <property type="entry name" value="MetI-like"/>
    <property type="match status" value="1"/>
</dbReference>
<evidence type="ECO:0000256" key="3">
    <source>
        <dbReference type="ARBA" id="ARBA00022475"/>
    </source>
</evidence>
<name>A0A368Z9Y7_9HYPH</name>
<sequence length="247" mass="26433">MRLILQIAAALLAVVLCWQMIVWVMAPPRFILPGPLTVIATLVEEQHYLLTNAAITLVEIILGLIFGALAGIVTALLVCAVPGFRRIVWPLMLVLQALPVFAIAPLLVLWFGFGLASKVVMASLIIFFPVASAFADGLQRTNQDLLDAAALTQASPLATLFLVRVPSALPALGSGLRVAAVFAPMGAVIGEWVGSSRGLGFVMLQANARMQTDTLFAALIILATLTIVLRFLVDALARRLTPWARET</sequence>
<accession>A0A368Z9Y7</accession>
<feature type="transmembrane region" description="Helical" evidence="7">
    <location>
        <begin position="60"/>
        <end position="81"/>
    </location>
</feature>
<dbReference type="PANTHER" id="PTHR30151">
    <property type="entry name" value="ALKANE SULFONATE ABC TRANSPORTER-RELATED, MEMBRANE SUBUNIT"/>
    <property type="match status" value="1"/>
</dbReference>
<dbReference type="Proteomes" id="UP000253324">
    <property type="component" value="Unassembled WGS sequence"/>
</dbReference>
<keyword evidence="2 7" id="KW-0813">Transport</keyword>
<dbReference type="SUPFAM" id="SSF161098">
    <property type="entry name" value="MetI-like"/>
    <property type="match status" value="1"/>
</dbReference>
<evidence type="ECO:0000256" key="7">
    <source>
        <dbReference type="RuleBase" id="RU363032"/>
    </source>
</evidence>
<comment type="subcellular location">
    <subcellularLocation>
        <location evidence="1 7">Cell membrane</location>
        <topology evidence="1 7">Multi-pass membrane protein</topology>
    </subcellularLocation>
</comment>
<dbReference type="GO" id="GO:0005886">
    <property type="term" value="C:plasma membrane"/>
    <property type="evidence" value="ECO:0007669"/>
    <property type="project" value="UniProtKB-SubCell"/>
</dbReference>
<reference evidence="9 10" key="1">
    <citation type="submission" date="2018-07" db="EMBL/GenBank/DDBJ databases">
        <title>Genomic Encyclopedia of Type Strains, Phase III (KMG-III): the genomes of soil and plant-associated and newly described type strains.</title>
        <authorList>
            <person name="Whitman W."/>
        </authorList>
    </citation>
    <scope>NUCLEOTIDE SEQUENCE [LARGE SCALE GENOMIC DNA]</scope>
    <source>
        <strain evidence="9 10">31-25a</strain>
    </source>
</reference>
<comment type="caution">
    <text evidence="9">The sequence shown here is derived from an EMBL/GenBank/DDBJ whole genome shotgun (WGS) entry which is preliminary data.</text>
</comment>
<feature type="domain" description="ABC transmembrane type-1" evidence="8">
    <location>
        <begin position="49"/>
        <end position="233"/>
    </location>
</feature>
<feature type="transmembrane region" description="Helical" evidence="7">
    <location>
        <begin position="175"/>
        <end position="194"/>
    </location>
</feature>
<feature type="transmembrane region" description="Helical" evidence="7">
    <location>
        <begin position="215"/>
        <end position="233"/>
    </location>
</feature>
<dbReference type="EMBL" id="QPJM01000001">
    <property type="protein sequence ID" value="RCW87274.1"/>
    <property type="molecule type" value="Genomic_DNA"/>
</dbReference>
<dbReference type="PANTHER" id="PTHR30151:SF20">
    <property type="entry name" value="ABC TRANSPORTER PERMEASE PROTEIN HI_0355-RELATED"/>
    <property type="match status" value="1"/>
</dbReference>
<dbReference type="InterPro" id="IPR000515">
    <property type="entry name" value="MetI-like"/>
</dbReference>
<dbReference type="CDD" id="cd06261">
    <property type="entry name" value="TM_PBP2"/>
    <property type="match status" value="1"/>
</dbReference>
<evidence type="ECO:0000259" key="8">
    <source>
        <dbReference type="PROSITE" id="PS50928"/>
    </source>
</evidence>
<keyword evidence="4 7" id="KW-0812">Transmembrane</keyword>
<dbReference type="OrthoDB" id="9786495at2"/>
<evidence type="ECO:0000256" key="6">
    <source>
        <dbReference type="ARBA" id="ARBA00023136"/>
    </source>
</evidence>
<proteinExistence type="inferred from homology"/>